<dbReference type="InterPro" id="IPR036458">
    <property type="entry name" value="Na:dicarbo_symporter_sf"/>
</dbReference>
<feature type="transmembrane region" description="Helical" evidence="7">
    <location>
        <begin position="376"/>
        <end position="401"/>
    </location>
</feature>
<protein>
    <recommendedName>
        <fullName evidence="10">Glutamate-aspartate carrier protein</fullName>
    </recommendedName>
</protein>
<proteinExistence type="predicted"/>
<evidence type="ECO:0000313" key="9">
    <source>
        <dbReference type="Proteomes" id="UP000003100"/>
    </source>
</evidence>
<accession>C0CPB2</accession>
<keyword evidence="3" id="KW-1003">Cell membrane</keyword>
<dbReference type="GO" id="GO:0005886">
    <property type="term" value="C:plasma membrane"/>
    <property type="evidence" value="ECO:0007669"/>
    <property type="project" value="UniProtKB-SubCell"/>
</dbReference>
<evidence type="ECO:0000256" key="2">
    <source>
        <dbReference type="ARBA" id="ARBA00022448"/>
    </source>
</evidence>
<evidence type="ECO:0000256" key="3">
    <source>
        <dbReference type="ARBA" id="ARBA00022475"/>
    </source>
</evidence>
<dbReference type="PATRIC" id="fig|476272.21.peg.844"/>
<keyword evidence="2" id="KW-0813">Transport</keyword>
<gene>
    <name evidence="8" type="ORF">RUMHYD_02713</name>
</gene>
<dbReference type="PANTHER" id="PTHR42865:SF7">
    <property type="entry name" value="PROTON_GLUTAMATE-ASPARTATE SYMPORTER"/>
    <property type="match status" value="1"/>
</dbReference>
<evidence type="ECO:0000313" key="8">
    <source>
        <dbReference type="EMBL" id="EEG48393.1"/>
    </source>
</evidence>
<keyword evidence="5 7" id="KW-1133">Transmembrane helix</keyword>
<evidence type="ECO:0000256" key="6">
    <source>
        <dbReference type="ARBA" id="ARBA00023136"/>
    </source>
</evidence>
<dbReference type="AlphaFoldDB" id="C0CPB2"/>
<evidence type="ECO:0000256" key="4">
    <source>
        <dbReference type="ARBA" id="ARBA00022692"/>
    </source>
</evidence>
<name>C0CPB2_BLAHS</name>
<dbReference type="Proteomes" id="UP000003100">
    <property type="component" value="Unassembled WGS sequence"/>
</dbReference>
<evidence type="ECO:0008006" key="10">
    <source>
        <dbReference type="Google" id="ProtNLM"/>
    </source>
</evidence>
<feature type="transmembrane region" description="Helical" evidence="7">
    <location>
        <begin position="192"/>
        <end position="210"/>
    </location>
</feature>
<dbReference type="InterPro" id="IPR001991">
    <property type="entry name" value="Na-dicarboxylate_symporter"/>
</dbReference>
<dbReference type="HOGENOM" id="CLU_019375_7_1_9"/>
<feature type="transmembrane region" description="Helical" evidence="7">
    <location>
        <begin position="124"/>
        <end position="145"/>
    </location>
</feature>
<evidence type="ECO:0000256" key="1">
    <source>
        <dbReference type="ARBA" id="ARBA00004651"/>
    </source>
</evidence>
<comment type="caution">
    <text evidence="8">The sequence shown here is derived from an EMBL/GenBank/DDBJ whole genome shotgun (WGS) entry which is preliminary data.</text>
</comment>
<dbReference type="EMBL" id="ACBZ01000149">
    <property type="protein sequence ID" value="EEG48393.1"/>
    <property type="molecule type" value="Genomic_DNA"/>
</dbReference>
<reference evidence="8 9" key="2">
    <citation type="submission" date="2009-02" db="EMBL/GenBank/DDBJ databases">
        <title>Draft genome sequence of Blautia hydrogenotrophica DSM 10507 (Ruminococcus hydrogenotrophicus DSM 10507).</title>
        <authorList>
            <person name="Sudarsanam P."/>
            <person name="Ley R."/>
            <person name="Guruge J."/>
            <person name="Turnbaugh P.J."/>
            <person name="Mahowald M."/>
            <person name="Liep D."/>
            <person name="Gordon J."/>
        </authorList>
    </citation>
    <scope>NUCLEOTIDE SEQUENCE [LARGE SCALE GENOMIC DNA]</scope>
    <source>
        <strain evidence="9">DSM 10507 / JCM 14656 / S5a33</strain>
    </source>
</reference>
<keyword evidence="6 7" id="KW-0472">Membrane</keyword>
<dbReference type="GO" id="GO:0015293">
    <property type="term" value="F:symporter activity"/>
    <property type="evidence" value="ECO:0007669"/>
    <property type="project" value="UniProtKB-KW"/>
</dbReference>
<evidence type="ECO:0000256" key="5">
    <source>
        <dbReference type="ARBA" id="ARBA00022989"/>
    </source>
</evidence>
<feature type="transmembrane region" description="Helical" evidence="7">
    <location>
        <begin position="353"/>
        <end position="370"/>
    </location>
</feature>
<dbReference type="eggNOG" id="COG1301">
    <property type="taxonomic scope" value="Bacteria"/>
</dbReference>
<comment type="subcellular location">
    <subcellularLocation>
        <location evidence="1">Cell membrane</location>
        <topology evidence="1">Multi-pass membrane protein</topology>
    </subcellularLocation>
</comment>
<reference evidence="8 9" key="1">
    <citation type="submission" date="2009-01" db="EMBL/GenBank/DDBJ databases">
        <authorList>
            <person name="Fulton L."/>
            <person name="Clifton S."/>
            <person name="Fulton B."/>
            <person name="Xu J."/>
            <person name="Minx P."/>
            <person name="Pepin K.H."/>
            <person name="Johnson M."/>
            <person name="Bhonagiri V."/>
            <person name="Nash W.E."/>
            <person name="Mardis E.R."/>
            <person name="Wilson R.K."/>
        </authorList>
    </citation>
    <scope>NUCLEOTIDE SEQUENCE [LARGE SCALE GENOMIC DNA]</scope>
    <source>
        <strain evidence="9">DSM 10507 / JCM 14656 / S5a33</strain>
    </source>
</reference>
<sequence>MGNISKIEKWRYHMKEQKKGMSVVKKMMIALIAGLIVGIACLFLRENLIASGNENIWNWINKLLFQDITVEEGVSAVGIFYIVGQVFMRGLQLAIVPLVLVSLSLAMCSISNSTKLGRIAVKTLLGFFGFYVCGAFLACAVAYGVKSLGAFDVALPSEAVAEASTIEAFNPLATIVNAVPSNITEACSSNNSILAVVVVAIIIGLSLNHLGEKGDALKKVLESGNEVIQLYLTFLINKVGPVAIFCLISRTFAIYGIEYLAPVASYVVAAMLTLFVLVVTIYPIGIYFTTGLNPAKFLKKIAKVGIFGFSTNSSAACLPLNKKTCVEELGCSEEISSFVLPTGMTINMNGTTVMHMFAVTFIATAAGIEVTPANMVVMAFLSICAAAGTPAIPIAGTTMIFTVLSGMGWTTDACMIGYALIVAVNRPVEMALLPLNVIGDAATNVIVNAKEKELNKEVYNG</sequence>
<feature type="transmembrane region" description="Helical" evidence="7">
    <location>
        <begin position="230"/>
        <end position="257"/>
    </location>
</feature>
<keyword evidence="9" id="KW-1185">Reference proteome</keyword>
<dbReference type="PANTHER" id="PTHR42865">
    <property type="entry name" value="PROTON/GLUTAMATE-ASPARTATE SYMPORTER"/>
    <property type="match status" value="1"/>
</dbReference>
<feature type="transmembrane region" description="Helical" evidence="7">
    <location>
        <begin position="263"/>
        <end position="290"/>
    </location>
</feature>
<dbReference type="PRINTS" id="PR00173">
    <property type="entry name" value="EDTRNSPORT"/>
</dbReference>
<evidence type="ECO:0000256" key="7">
    <source>
        <dbReference type="SAM" id="Phobius"/>
    </source>
</evidence>
<keyword evidence="4 7" id="KW-0812">Transmembrane</keyword>
<organism evidence="8 9">
    <name type="scientific">Blautia hydrogenotrophica (strain DSM 10507 / JCM 14656 / S5a33)</name>
    <name type="common">Ruminococcus hydrogenotrophicus</name>
    <dbReference type="NCBI Taxonomy" id="476272"/>
    <lineage>
        <taxon>Bacteria</taxon>
        <taxon>Bacillati</taxon>
        <taxon>Bacillota</taxon>
        <taxon>Clostridia</taxon>
        <taxon>Lachnospirales</taxon>
        <taxon>Lachnospiraceae</taxon>
        <taxon>Blautia</taxon>
    </lineage>
</organism>
<dbReference type="SUPFAM" id="SSF118215">
    <property type="entry name" value="Proton glutamate symport protein"/>
    <property type="match status" value="1"/>
</dbReference>
<feature type="transmembrane region" description="Helical" evidence="7">
    <location>
        <begin position="76"/>
        <end position="103"/>
    </location>
</feature>
<dbReference type="Gene3D" id="1.10.3860.10">
    <property type="entry name" value="Sodium:dicarboxylate symporter"/>
    <property type="match status" value="1"/>
</dbReference>
<dbReference type="Pfam" id="PF00375">
    <property type="entry name" value="SDF"/>
    <property type="match status" value="1"/>
</dbReference>